<feature type="transmembrane region" description="Helical" evidence="2">
    <location>
        <begin position="49"/>
        <end position="70"/>
    </location>
</feature>
<evidence type="ECO:0000259" key="3">
    <source>
        <dbReference type="Pfam" id="PF04892"/>
    </source>
</evidence>
<feature type="transmembrane region" description="Helical" evidence="2">
    <location>
        <begin position="166"/>
        <end position="185"/>
    </location>
</feature>
<feature type="domain" description="VanZ-like" evidence="3">
    <location>
        <begin position="59"/>
        <end position="180"/>
    </location>
</feature>
<organism evidence="4 5">
    <name type="scientific">Actinocorallia herbida</name>
    <dbReference type="NCBI Taxonomy" id="58109"/>
    <lineage>
        <taxon>Bacteria</taxon>
        <taxon>Bacillati</taxon>
        <taxon>Actinomycetota</taxon>
        <taxon>Actinomycetes</taxon>
        <taxon>Streptosporangiales</taxon>
        <taxon>Thermomonosporaceae</taxon>
        <taxon>Actinocorallia</taxon>
    </lineage>
</organism>
<name>A0A3N1D6P0_9ACTN</name>
<sequence>MSGETAKVTGTGRTWFGRSKPTETAPVAKPPAARSKAPGKKGRGIVRRILRFFTGVITLAALVVFCYWAYRFTLTPVPDPNGWAVGNGEPGKTLRFYLDRPSIKEAVHAIGGNLALLAPLGVMLPILFKSLRGPLRLTIVGAVLSFGIEIVQHFAVSGRTFDVDDIILNSVGVLLAYLLIGRRAARLVHGRKPTLTARILRRG</sequence>
<keyword evidence="2" id="KW-0472">Membrane</keyword>
<dbReference type="InterPro" id="IPR006976">
    <property type="entry name" value="VanZ-like"/>
</dbReference>
<dbReference type="AlphaFoldDB" id="A0A3N1D6P0"/>
<gene>
    <name evidence="4" type="ORF">EDD29_6877</name>
</gene>
<comment type="caution">
    <text evidence="4">The sequence shown here is derived from an EMBL/GenBank/DDBJ whole genome shotgun (WGS) entry which is preliminary data.</text>
</comment>
<keyword evidence="5" id="KW-1185">Reference proteome</keyword>
<evidence type="ECO:0000313" key="4">
    <source>
        <dbReference type="EMBL" id="ROO89190.1"/>
    </source>
</evidence>
<feature type="transmembrane region" description="Helical" evidence="2">
    <location>
        <begin position="135"/>
        <end position="154"/>
    </location>
</feature>
<dbReference type="Proteomes" id="UP000272400">
    <property type="component" value="Unassembled WGS sequence"/>
</dbReference>
<evidence type="ECO:0000256" key="1">
    <source>
        <dbReference type="SAM" id="MobiDB-lite"/>
    </source>
</evidence>
<dbReference type="PANTHER" id="PTHR36834:SF1">
    <property type="entry name" value="INTEGRAL MEMBRANE PROTEIN"/>
    <property type="match status" value="1"/>
</dbReference>
<protein>
    <submittedName>
        <fullName evidence="4">VanZ like protein</fullName>
    </submittedName>
</protein>
<dbReference type="InterPro" id="IPR053150">
    <property type="entry name" value="Teicoplanin_resist-assoc"/>
</dbReference>
<dbReference type="EMBL" id="RJKE01000001">
    <property type="protein sequence ID" value="ROO89190.1"/>
    <property type="molecule type" value="Genomic_DNA"/>
</dbReference>
<evidence type="ECO:0000313" key="5">
    <source>
        <dbReference type="Proteomes" id="UP000272400"/>
    </source>
</evidence>
<evidence type="ECO:0000256" key="2">
    <source>
        <dbReference type="SAM" id="Phobius"/>
    </source>
</evidence>
<reference evidence="4 5" key="1">
    <citation type="submission" date="2018-11" db="EMBL/GenBank/DDBJ databases">
        <title>Sequencing the genomes of 1000 actinobacteria strains.</title>
        <authorList>
            <person name="Klenk H.-P."/>
        </authorList>
    </citation>
    <scope>NUCLEOTIDE SEQUENCE [LARGE SCALE GENOMIC DNA]</scope>
    <source>
        <strain evidence="4 5">DSM 44254</strain>
    </source>
</reference>
<proteinExistence type="predicted"/>
<feature type="transmembrane region" description="Helical" evidence="2">
    <location>
        <begin position="106"/>
        <end position="128"/>
    </location>
</feature>
<accession>A0A3N1D6P0</accession>
<keyword evidence="2" id="KW-0812">Transmembrane</keyword>
<dbReference type="RefSeq" id="WP_246053137.1">
    <property type="nucleotide sequence ID" value="NZ_RJKE01000001.1"/>
</dbReference>
<feature type="region of interest" description="Disordered" evidence="1">
    <location>
        <begin position="1"/>
        <end position="39"/>
    </location>
</feature>
<keyword evidence="2" id="KW-1133">Transmembrane helix</keyword>
<dbReference type="PANTHER" id="PTHR36834">
    <property type="entry name" value="MEMBRANE PROTEIN-RELATED"/>
    <property type="match status" value="1"/>
</dbReference>
<dbReference type="Pfam" id="PF04892">
    <property type="entry name" value="VanZ"/>
    <property type="match status" value="1"/>
</dbReference>